<organism evidence="1 2">
    <name type="scientific">Allacma fusca</name>
    <dbReference type="NCBI Taxonomy" id="39272"/>
    <lineage>
        <taxon>Eukaryota</taxon>
        <taxon>Metazoa</taxon>
        <taxon>Ecdysozoa</taxon>
        <taxon>Arthropoda</taxon>
        <taxon>Hexapoda</taxon>
        <taxon>Collembola</taxon>
        <taxon>Symphypleona</taxon>
        <taxon>Sminthuridae</taxon>
        <taxon>Allacma</taxon>
    </lineage>
</organism>
<sequence>MNNYAGGVGTTEGTVFHA</sequence>
<dbReference type="Proteomes" id="UP000708208">
    <property type="component" value="Unassembled WGS sequence"/>
</dbReference>
<proteinExistence type="predicted"/>
<reference evidence="1" key="1">
    <citation type="submission" date="2021-06" db="EMBL/GenBank/DDBJ databases">
        <authorList>
            <person name="Hodson N. C."/>
            <person name="Mongue J. A."/>
            <person name="Jaron S. K."/>
        </authorList>
    </citation>
    <scope>NUCLEOTIDE SEQUENCE</scope>
</reference>
<evidence type="ECO:0000313" key="1">
    <source>
        <dbReference type="EMBL" id="CAG7719672.1"/>
    </source>
</evidence>
<accession>A0A8J2NV40</accession>
<keyword evidence="2" id="KW-1185">Reference proteome</keyword>
<gene>
    <name evidence="1" type="ORF">AFUS01_LOCUS8984</name>
</gene>
<evidence type="ECO:0000313" key="2">
    <source>
        <dbReference type="Proteomes" id="UP000708208"/>
    </source>
</evidence>
<dbReference type="EMBL" id="CAJVCH010063446">
    <property type="protein sequence ID" value="CAG7719672.1"/>
    <property type="molecule type" value="Genomic_DNA"/>
</dbReference>
<comment type="caution">
    <text evidence="1">The sequence shown here is derived from an EMBL/GenBank/DDBJ whole genome shotgun (WGS) entry which is preliminary data.</text>
</comment>
<protein>
    <submittedName>
        <fullName evidence="1">Uncharacterized protein</fullName>
    </submittedName>
</protein>
<feature type="non-terminal residue" evidence="1">
    <location>
        <position position="1"/>
    </location>
</feature>
<name>A0A8J2NV40_9HEXA</name>
<dbReference type="AlphaFoldDB" id="A0A8J2NV40"/>